<reference evidence="2" key="1">
    <citation type="submission" date="2019-03" db="EMBL/GenBank/DDBJ databases">
        <authorList>
            <person name="Danneels B."/>
        </authorList>
    </citation>
    <scope>NUCLEOTIDE SEQUENCE</scope>
</reference>
<sequence>MKIKALRQFSHYHLGTVDQDEVRNVPDAVGRALVGMDLAEEMGGGTDKSKPVDQAAKPAPKRRGRAAS</sequence>
<evidence type="ECO:0000313" key="2">
    <source>
        <dbReference type="EMBL" id="VFR96525.1"/>
    </source>
</evidence>
<proteinExistence type="predicted"/>
<organism evidence="2">
    <name type="scientific">plant metagenome</name>
    <dbReference type="NCBI Taxonomy" id="1297885"/>
    <lineage>
        <taxon>unclassified sequences</taxon>
        <taxon>metagenomes</taxon>
        <taxon>organismal metagenomes</taxon>
    </lineage>
</organism>
<name>A0A484VCJ3_9ZZZZ</name>
<feature type="region of interest" description="Disordered" evidence="1">
    <location>
        <begin position="40"/>
        <end position="68"/>
    </location>
</feature>
<dbReference type="EMBL" id="CAADIO010000049">
    <property type="protein sequence ID" value="VFR96525.1"/>
    <property type="molecule type" value="Genomic_DNA"/>
</dbReference>
<gene>
    <name evidence="2" type="ORF">RAN3_1887</name>
</gene>
<evidence type="ECO:0000256" key="1">
    <source>
        <dbReference type="SAM" id="MobiDB-lite"/>
    </source>
</evidence>
<protein>
    <submittedName>
        <fullName evidence="2">Uncharacterized protein</fullName>
    </submittedName>
</protein>
<feature type="compositionally biased region" description="Basic residues" evidence="1">
    <location>
        <begin position="59"/>
        <end position="68"/>
    </location>
</feature>
<accession>A0A484VCJ3</accession>
<dbReference type="AlphaFoldDB" id="A0A484VCJ3"/>